<evidence type="ECO:0000256" key="5">
    <source>
        <dbReference type="ARBA" id="ARBA00022989"/>
    </source>
</evidence>
<protein>
    <submittedName>
        <fullName evidence="9">MFS transporter</fullName>
    </submittedName>
</protein>
<feature type="domain" description="Major facilitator superfamily (MFS) profile" evidence="8">
    <location>
        <begin position="8"/>
        <end position="149"/>
    </location>
</feature>
<organism evidence="9 10">
    <name type="scientific">Streptomyces formicae</name>
    <dbReference type="NCBI Taxonomy" id="1616117"/>
    <lineage>
        <taxon>Bacteria</taxon>
        <taxon>Bacillati</taxon>
        <taxon>Actinomycetota</taxon>
        <taxon>Actinomycetes</taxon>
        <taxon>Kitasatosporales</taxon>
        <taxon>Streptomycetaceae</taxon>
        <taxon>Streptomyces</taxon>
    </lineage>
</organism>
<dbReference type="SUPFAM" id="SSF103473">
    <property type="entry name" value="MFS general substrate transporter"/>
    <property type="match status" value="1"/>
</dbReference>
<name>A0ABY3WI50_9ACTN</name>
<dbReference type="Gene3D" id="1.20.1250.20">
    <property type="entry name" value="MFS general substrate transporter like domains"/>
    <property type="match status" value="1"/>
</dbReference>
<keyword evidence="3" id="KW-1003">Cell membrane</keyword>
<evidence type="ECO:0000256" key="3">
    <source>
        <dbReference type="ARBA" id="ARBA00022475"/>
    </source>
</evidence>
<evidence type="ECO:0000256" key="4">
    <source>
        <dbReference type="ARBA" id="ARBA00022692"/>
    </source>
</evidence>
<sequence>MPAGRQIRDFVLLAGILVVVLTGANIPAPLYVVYESLFGFKPDLTTLIFGVYAVGALTALLFFGRVSDHLGRRPVLGASLAMIGVSTAVFLTAENVLMLCVARLLSGLAVGLVMASAAAGLTEFAPHGDTHRAAVVSTSASMIGLGLGP</sequence>
<dbReference type="RefSeq" id="WP_242330877.1">
    <property type="nucleotide sequence ID" value="NZ_CP071872.1"/>
</dbReference>
<accession>A0ABY3WI50</accession>
<dbReference type="PANTHER" id="PTHR23517">
    <property type="entry name" value="RESISTANCE PROTEIN MDTM, PUTATIVE-RELATED-RELATED"/>
    <property type="match status" value="1"/>
</dbReference>
<dbReference type="EMBL" id="CP071872">
    <property type="protein sequence ID" value="UNM12271.1"/>
    <property type="molecule type" value="Genomic_DNA"/>
</dbReference>
<dbReference type="InterPro" id="IPR011701">
    <property type="entry name" value="MFS"/>
</dbReference>
<keyword evidence="6 7" id="KW-0472">Membrane</keyword>
<dbReference type="InterPro" id="IPR050171">
    <property type="entry name" value="MFS_Transporters"/>
</dbReference>
<keyword evidence="10" id="KW-1185">Reference proteome</keyword>
<evidence type="ECO:0000256" key="6">
    <source>
        <dbReference type="ARBA" id="ARBA00023136"/>
    </source>
</evidence>
<dbReference type="Proteomes" id="UP000828924">
    <property type="component" value="Chromosome"/>
</dbReference>
<feature type="transmembrane region" description="Helical" evidence="7">
    <location>
        <begin position="75"/>
        <end position="92"/>
    </location>
</feature>
<evidence type="ECO:0000313" key="9">
    <source>
        <dbReference type="EMBL" id="UNM12271.1"/>
    </source>
</evidence>
<gene>
    <name evidence="9" type="ORF">J4032_12660</name>
</gene>
<dbReference type="PANTHER" id="PTHR23517:SF13">
    <property type="entry name" value="MAJOR FACILITATOR SUPERFAMILY MFS_1"/>
    <property type="match status" value="1"/>
</dbReference>
<dbReference type="InterPro" id="IPR036259">
    <property type="entry name" value="MFS_trans_sf"/>
</dbReference>
<evidence type="ECO:0000256" key="7">
    <source>
        <dbReference type="SAM" id="Phobius"/>
    </source>
</evidence>
<keyword evidence="4 7" id="KW-0812">Transmembrane</keyword>
<evidence type="ECO:0000256" key="1">
    <source>
        <dbReference type="ARBA" id="ARBA00004651"/>
    </source>
</evidence>
<evidence type="ECO:0000259" key="8">
    <source>
        <dbReference type="PROSITE" id="PS50850"/>
    </source>
</evidence>
<dbReference type="InterPro" id="IPR020846">
    <property type="entry name" value="MFS_dom"/>
</dbReference>
<comment type="subcellular location">
    <subcellularLocation>
        <location evidence="1">Cell membrane</location>
        <topology evidence="1">Multi-pass membrane protein</topology>
    </subcellularLocation>
</comment>
<proteinExistence type="predicted"/>
<evidence type="ECO:0000256" key="2">
    <source>
        <dbReference type="ARBA" id="ARBA00022448"/>
    </source>
</evidence>
<dbReference type="Pfam" id="PF07690">
    <property type="entry name" value="MFS_1"/>
    <property type="match status" value="1"/>
</dbReference>
<feature type="transmembrane region" description="Helical" evidence="7">
    <location>
        <begin position="44"/>
        <end position="63"/>
    </location>
</feature>
<evidence type="ECO:0000313" key="10">
    <source>
        <dbReference type="Proteomes" id="UP000828924"/>
    </source>
</evidence>
<dbReference type="PROSITE" id="PS50850">
    <property type="entry name" value="MFS"/>
    <property type="match status" value="1"/>
</dbReference>
<keyword evidence="5 7" id="KW-1133">Transmembrane helix</keyword>
<reference evidence="9 10" key="1">
    <citation type="submission" date="2021-03" db="EMBL/GenBank/DDBJ databases">
        <title>Complete genome of Streptomyces formicae strain 1H-GS9 (DSM 100524).</title>
        <authorList>
            <person name="Atanasov K.E."/>
            <person name="Altabella T."/>
            <person name="Ferrer A."/>
        </authorList>
    </citation>
    <scope>NUCLEOTIDE SEQUENCE [LARGE SCALE GENOMIC DNA]</scope>
    <source>
        <strain evidence="9 10">1H-GS9</strain>
    </source>
</reference>
<feature type="transmembrane region" description="Helical" evidence="7">
    <location>
        <begin position="12"/>
        <end position="32"/>
    </location>
</feature>
<keyword evidence="2" id="KW-0813">Transport</keyword>